<gene>
    <name evidence="1" type="ORF">LTS18_009783</name>
</gene>
<organism evidence="1 2">
    <name type="scientific">Coniosporium uncinatum</name>
    <dbReference type="NCBI Taxonomy" id="93489"/>
    <lineage>
        <taxon>Eukaryota</taxon>
        <taxon>Fungi</taxon>
        <taxon>Dikarya</taxon>
        <taxon>Ascomycota</taxon>
        <taxon>Pezizomycotina</taxon>
        <taxon>Dothideomycetes</taxon>
        <taxon>Dothideomycetes incertae sedis</taxon>
        <taxon>Coniosporium</taxon>
    </lineage>
</organism>
<evidence type="ECO:0000313" key="2">
    <source>
        <dbReference type="Proteomes" id="UP001186974"/>
    </source>
</evidence>
<comment type="caution">
    <text evidence="1">The sequence shown here is derived from an EMBL/GenBank/DDBJ whole genome shotgun (WGS) entry which is preliminary data.</text>
</comment>
<accession>A0ACC3DLZ4</accession>
<dbReference type="Proteomes" id="UP001186974">
    <property type="component" value="Unassembled WGS sequence"/>
</dbReference>
<keyword evidence="2" id="KW-1185">Reference proteome</keyword>
<protein>
    <submittedName>
        <fullName evidence="1">Uncharacterized protein</fullName>
    </submittedName>
</protein>
<reference evidence="1" key="1">
    <citation type="submission" date="2024-09" db="EMBL/GenBank/DDBJ databases">
        <title>Black Yeasts Isolated from many extreme environments.</title>
        <authorList>
            <person name="Coleine C."/>
            <person name="Stajich J.E."/>
            <person name="Selbmann L."/>
        </authorList>
    </citation>
    <scope>NUCLEOTIDE SEQUENCE</scope>
    <source>
        <strain evidence="1">CCFEE 5737</strain>
    </source>
</reference>
<dbReference type="EMBL" id="JAWDJW010002677">
    <property type="protein sequence ID" value="KAK3077607.1"/>
    <property type="molecule type" value="Genomic_DNA"/>
</dbReference>
<name>A0ACC3DLZ4_9PEZI</name>
<evidence type="ECO:0000313" key="1">
    <source>
        <dbReference type="EMBL" id="KAK3077607.1"/>
    </source>
</evidence>
<sequence>QVNFLPAAYSLDANIPALEARSTMSNQNSSSSYSYSSSSFSSSSFSSTSNGQTTGTRSATHQTTNPSGTTTHTLNQNLGEPAVIESRRYDDRGRELIDTGYTGAAGSDRTIGNGNGRVEDVTESEADRVYREKMEDEYAKREGGA</sequence>
<proteinExistence type="predicted"/>
<feature type="non-terminal residue" evidence="1">
    <location>
        <position position="1"/>
    </location>
</feature>